<evidence type="ECO:0000259" key="2">
    <source>
        <dbReference type="Pfam" id="PF04909"/>
    </source>
</evidence>
<dbReference type="GO" id="GO:0016787">
    <property type="term" value="F:hydrolase activity"/>
    <property type="evidence" value="ECO:0007669"/>
    <property type="project" value="UniProtKB-KW"/>
</dbReference>
<dbReference type="PANTHER" id="PTHR43569:SF2">
    <property type="entry name" value="AMIDOHYDROLASE-RELATED DOMAIN-CONTAINING PROTEIN"/>
    <property type="match status" value="1"/>
</dbReference>
<comment type="caution">
    <text evidence="3">The sequence shown here is derived from an EMBL/GenBank/DDBJ whole genome shotgun (WGS) entry which is preliminary data.</text>
</comment>
<dbReference type="Gene3D" id="3.20.20.140">
    <property type="entry name" value="Metal-dependent hydrolases"/>
    <property type="match status" value="1"/>
</dbReference>
<protein>
    <submittedName>
        <fullName evidence="3">Putative TIM-barrel fold metal-dependent hydrolase</fullName>
    </submittedName>
</protein>
<feature type="domain" description="Amidohydrolase-related" evidence="2">
    <location>
        <begin position="10"/>
        <end position="290"/>
    </location>
</feature>
<organism evidence="3 4">
    <name type="scientific">Kitasatospora atroaurantiaca</name>
    <dbReference type="NCBI Taxonomy" id="285545"/>
    <lineage>
        <taxon>Bacteria</taxon>
        <taxon>Bacillati</taxon>
        <taxon>Actinomycetota</taxon>
        <taxon>Actinomycetes</taxon>
        <taxon>Kitasatosporales</taxon>
        <taxon>Streptomycetaceae</taxon>
        <taxon>Kitasatospora</taxon>
    </lineage>
</organism>
<dbReference type="InterPro" id="IPR006680">
    <property type="entry name" value="Amidohydro-rel"/>
</dbReference>
<dbReference type="Proteomes" id="UP000318416">
    <property type="component" value="Unassembled WGS sequence"/>
</dbReference>
<name>A0A561F0L5_9ACTN</name>
<keyword evidence="3" id="KW-0378">Hydrolase</keyword>
<comment type="similarity">
    <text evidence="1">Belongs to the metallo-dependent hydrolases superfamily.</text>
</comment>
<proteinExistence type="inferred from homology"/>
<accession>A0A561F0L5</accession>
<evidence type="ECO:0000313" key="4">
    <source>
        <dbReference type="Proteomes" id="UP000318416"/>
    </source>
</evidence>
<dbReference type="PANTHER" id="PTHR43569">
    <property type="entry name" value="AMIDOHYDROLASE"/>
    <property type="match status" value="1"/>
</dbReference>
<dbReference type="InterPro" id="IPR032466">
    <property type="entry name" value="Metal_Hydrolase"/>
</dbReference>
<evidence type="ECO:0000313" key="3">
    <source>
        <dbReference type="EMBL" id="TWE21352.1"/>
    </source>
</evidence>
<gene>
    <name evidence="3" type="ORF">FB465_6528</name>
</gene>
<keyword evidence="4" id="KW-1185">Reference proteome</keyword>
<sequence>MSDVVSAGLVDAHHHLWDLARPPQPWLDEPAHEPIRRTSGPDDLRATATRTIAGRRLESTVVVQCMPSVPETRELLALAEYDPLIGGVVGWADLTFPALGDLLDELRAGPGGGYLRALRHLVQGESDPEWLQRPEVERGLEAVCERGLAYDVLIRDHQFRQAIRLAERLPDLPLVLDHAGKPPIARQDLAEWERQVRLLAAHPQVTCKLSGLITEADHDGWTITDVRPVWDVLLSSFGPERLMFGSDWPVCILAGGWDRWAATVEELLHGCSDGETQAVLAGTVTAFYGLVPDRAL</sequence>
<dbReference type="OrthoDB" id="5450317at2"/>
<dbReference type="RefSeq" id="WP_145796259.1">
    <property type="nucleotide sequence ID" value="NZ_BAAABR010000025.1"/>
</dbReference>
<dbReference type="InterPro" id="IPR052350">
    <property type="entry name" value="Metallo-dep_Lactonases"/>
</dbReference>
<dbReference type="EMBL" id="VIVR01000001">
    <property type="protein sequence ID" value="TWE21352.1"/>
    <property type="molecule type" value="Genomic_DNA"/>
</dbReference>
<evidence type="ECO:0000256" key="1">
    <source>
        <dbReference type="ARBA" id="ARBA00038310"/>
    </source>
</evidence>
<reference evidence="3 4" key="1">
    <citation type="submission" date="2019-06" db="EMBL/GenBank/DDBJ databases">
        <title>Sequencing the genomes of 1000 actinobacteria strains.</title>
        <authorList>
            <person name="Klenk H.-P."/>
        </authorList>
    </citation>
    <scope>NUCLEOTIDE SEQUENCE [LARGE SCALE GENOMIC DNA]</scope>
    <source>
        <strain evidence="3 4">DSM 41649</strain>
    </source>
</reference>
<dbReference type="AlphaFoldDB" id="A0A561F0L5"/>
<dbReference type="Pfam" id="PF04909">
    <property type="entry name" value="Amidohydro_2"/>
    <property type="match status" value="1"/>
</dbReference>
<dbReference type="SUPFAM" id="SSF51556">
    <property type="entry name" value="Metallo-dependent hydrolases"/>
    <property type="match status" value="1"/>
</dbReference>